<evidence type="ECO:0000313" key="1">
    <source>
        <dbReference type="EMBL" id="HGM07522.1"/>
    </source>
</evidence>
<comment type="caution">
    <text evidence="1">The sequence shown here is derived from an EMBL/GenBank/DDBJ whole genome shotgun (WGS) entry which is preliminary data.</text>
</comment>
<gene>
    <name evidence="1" type="ORF">ENU31_03835</name>
</gene>
<dbReference type="EMBL" id="DTCA01000116">
    <property type="protein sequence ID" value="HGM07522.1"/>
    <property type="molecule type" value="Genomic_DNA"/>
</dbReference>
<sequence length="262" mass="29035">MSLVDAIYVETTMTYGSGGKSSAINYGIVNERQISRTDVVIIRSIPKSSDAIYVADPDAGLTEADSFRRKLTILTGSLTQDKGFYSLINSRVVKEIDSEVISSELIRVAEGMESGTIPYTNNIVPIDGMNFKILSFKPPKTIEDFVSLLIYLYIRTSGKKRVMTASPSFVELYIGDETKWCVVTIPRVLPYLWRTPGALVTAGIIEPDGFNAPFLVVKDMSWRELSRGKGLSEAVKWMSHIISRSSKNEEESRSGEGEEPSL</sequence>
<protein>
    <submittedName>
        <fullName evidence="1">Uncharacterized protein</fullName>
    </submittedName>
</protein>
<organism evidence="1">
    <name type="scientific">Ignisphaera aggregans</name>
    <dbReference type="NCBI Taxonomy" id="334771"/>
    <lineage>
        <taxon>Archaea</taxon>
        <taxon>Thermoproteota</taxon>
        <taxon>Thermoprotei</taxon>
        <taxon>Desulfurococcales</taxon>
        <taxon>Desulfurococcaceae</taxon>
        <taxon>Ignisphaera</taxon>
    </lineage>
</organism>
<proteinExistence type="predicted"/>
<name>A0A7C4D265_9CREN</name>
<reference evidence="1" key="1">
    <citation type="journal article" date="2020" name="mSystems">
        <title>Genome- and Community-Level Interaction Insights into Carbon Utilization and Element Cycling Functions of Hydrothermarchaeota in Hydrothermal Sediment.</title>
        <authorList>
            <person name="Zhou Z."/>
            <person name="Liu Y."/>
            <person name="Xu W."/>
            <person name="Pan J."/>
            <person name="Luo Z.H."/>
            <person name="Li M."/>
        </authorList>
    </citation>
    <scope>NUCLEOTIDE SEQUENCE [LARGE SCALE GENOMIC DNA]</scope>
    <source>
        <strain evidence="1">SpSt-658</strain>
    </source>
</reference>
<dbReference type="AlphaFoldDB" id="A0A7C4D265"/>
<accession>A0A7C4D265</accession>